<dbReference type="Proteomes" id="UP000181981">
    <property type="component" value="Unassembled WGS sequence"/>
</dbReference>
<dbReference type="PANTHER" id="PTHR30250:SF11">
    <property type="entry name" value="O-ANTIGEN TRANSPORTER-RELATED"/>
    <property type="match status" value="1"/>
</dbReference>
<evidence type="ECO:0000313" key="8">
    <source>
        <dbReference type="Proteomes" id="UP000181981"/>
    </source>
</evidence>
<evidence type="ECO:0000256" key="5">
    <source>
        <dbReference type="ARBA" id="ARBA00023136"/>
    </source>
</evidence>
<dbReference type="PANTHER" id="PTHR30250">
    <property type="entry name" value="PST FAMILY PREDICTED COLANIC ACID TRANSPORTER"/>
    <property type="match status" value="1"/>
</dbReference>
<feature type="transmembrane region" description="Helical" evidence="6">
    <location>
        <begin position="68"/>
        <end position="94"/>
    </location>
</feature>
<dbReference type="EMBL" id="FOHT01000002">
    <property type="protein sequence ID" value="SES78874.1"/>
    <property type="molecule type" value="Genomic_DNA"/>
</dbReference>
<keyword evidence="4 6" id="KW-1133">Transmembrane helix</keyword>
<feature type="transmembrane region" description="Helical" evidence="6">
    <location>
        <begin position="364"/>
        <end position="384"/>
    </location>
</feature>
<evidence type="ECO:0000256" key="6">
    <source>
        <dbReference type="SAM" id="Phobius"/>
    </source>
</evidence>
<feature type="transmembrane region" description="Helical" evidence="6">
    <location>
        <begin position="106"/>
        <end position="129"/>
    </location>
</feature>
<evidence type="ECO:0000256" key="1">
    <source>
        <dbReference type="ARBA" id="ARBA00004651"/>
    </source>
</evidence>
<keyword evidence="2" id="KW-1003">Cell membrane</keyword>
<keyword evidence="3 6" id="KW-0812">Transmembrane</keyword>
<evidence type="ECO:0000256" key="2">
    <source>
        <dbReference type="ARBA" id="ARBA00022475"/>
    </source>
</evidence>
<feature type="transmembrane region" description="Helical" evidence="6">
    <location>
        <begin position="207"/>
        <end position="227"/>
    </location>
</feature>
<feature type="transmembrane region" description="Helical" evidence="6">
    <location>
        <begin position="452"/>
        <end position="474"/>
    </location>
</feature>
<name>A0A1H9ZBN6_9BACT</name>
<feature type="transmembrane region" description="Helical" evidence="6">
    <location>
        <begin position="272"/>
        <end position="297"/>
    </location>
</feature>
<feature type="transmembrane region" description="Helical" evidence="6">
    <location>
        <begin position="422"/>
        <end position="440"/>
    </location>
</feature>
<organism evidence="7 8">
    <name type="scientific">Draconibacterium orientale</name>
    <dbReference type="NCBI Taxonomy" id="1168034"/>
    <lineage>
        <taxon>Bacteria</taxon>
        <taxon>Pseudomonadati</taxon>
        <taxon>Bacteroidota</taxon>
        <taxon>Bacteroidia</taxon>
        <taxon>Marinilabiliales</taxon>
        <taxon>Prolixibacteraceae</taxon>
        <taxon>Draconibacterium</taxon>
    </lineage>
</organism>
<feature type="transmembrane region" description="Helical" evidence="6">
    <location>
        <begin position="248"/>
        <end position="266"/>
    </location>
</feature>
<dbReference type="GO" id="GO:0005886">
    <property type="term" value="C:plasma membrane"/>
    <property type="evidence" value="ECO:0007669"/>
    <property type="project" value="UniProtKB-SubCell"/>
</dbReference>
<feature type="transmembrane region" description="Helical" evidence="6">
    <location>
        <begin position="6"/>
        <end position="26"/>
    </location>
</feature>
<feature type="transmembrane region" description="Helical" evidence="6">
    <location>
        <begin position="144"/>
        <end position="164"/>
    </location>
</feature>
<dbReference type="InterPro" id="IPR050833">
    <property type="entry name" value="Poly_Biosynth_Transport"/>
</dbReference>
<dbReference type="Pfam" id="PF01943">
    <property type="entry name" value="Polysacc_synt"/>
    <property type="match status" value="1"/>
</dbReference>
<accession>A0A1H9ZBN6</accession>
<evidence type="ECO:0000256" key="3">
    <source>
        <dbReference type="ARBA" id="ARBA00022692"/>
    </source>
</evidence>
<protein>
    <submittedName>
        <fullName evidence="7">Membrane protein involved in the export of O-antigen and teichoic acid</fullName>
    </submittedName>
</protein>
<dbReference type="OrthoDB" id="88014at2"/>
<proteinExistence type="predicted"/>
<feature type="transmembrane region" description="Helical" evidence="6">
    <location>
        <begin position="176"/>
        <end position="201"/>
    </location>
</feature>
<evidence type="ECO:0000313" key="7">
    <source>
        <dbReference type="EMBL" id="SES78874.1"/>
    </source>
</evidence>
<comment type="subcellular location">
    <subcellularLocation>
        <location evidence="1">Cell membrane</location>
        <topology evidence="1">Multi-pass membrane protein</topology>
    </subcellularLocation>
</comment>
<keyword evidence="5 6" id="KW-0472">Membrane</keyword>
<feature type="transmembrane region" description="Helical" evidence="6">
    <location>
        <begin position="480"/>
        <end position="500"/>
    </location>
</feature>
<dbReference type="AlphaFoldDB" id="A0A1H9ZBN6"/>
<gene>
    <name evidence="7" type="ORF">SAMN05444285_10282</name>
</gene>
<dbReference type="InterPro" id="IPR002797">
    <property type="entry name" value="Polysacc_synth"/>
</dbReference>
<feature type="transmembrane region" description="Helical" evidence="6">
    <location>
        <begin position="38"/>
        <end position="56"/>
    </location>
</feature>
<sequence length="518" mass="58753">MFVSLHLYHYFYSNCFYYFWNLHTYLMGIIIKQSIKGAIWSYLGVGVGFVTTAYLYPNYLTPEIVGLFALLLAWSNLFASFSALGFHGVTARLFPRFRDKEKGHNGFLFIALMVMLTGFVLFLIAFLFLRPWLVESNLEKSALFAHYVDLLVPLTFLALVFAFLDGFTKMLYNAVLGALLTEFVQRVLILLLLLLYIFGWLTPNALILAYAGAIGLKGVFIFFYLLFRKELNFRPQLNFIDQGLKREMVTVAIFSVLTGISGTIVFQIDKIIINQVMGLSATGVYTIAFYFGTLVVIPSRTLLRISGTLIADAFKNNDLKTIEDIYHKSCLNQFIIAAFLFGGIWINIDNILEILGPDYAGGKWVIFFIGLAYVIDMATGANGNVISYSKYYRMTLWLWLSLVVVMIILMLLFIPAWGISGAAAAITLTFLLNNFMKFIYVKVKLGMQPFTLKFLTVVLVFALSWGASFLIPQLDLIPDILLRSAVFSMVYLFLTYFLKISEDIDGLVKRIIDRITIV</sequence>
<feature type="transmembrane region" description="Helical" evidence="6">
    <location>
        <begin position="330"/>
        <end position="348"/>
    </location>
</feature>
<feature type="transmembrane region" description="Helical" evidence="6">
    <location>
        <begin position="396"/>
        <end position="416"/>
    </location>
</feature>
<evidence type="ECO:0000256" key="4">
    <source>
        <dbReference type="ARBA" id="ARBA00022989"/>
    </source>
</evidence>
<reference evidence="7 8" key="1">
    <citation type="submission" date="2016-10" db="EMBL/GenBank/DDBJ databases">
        <authorList>
            <person name="de Groot N.N."/>
        </authorList>
    </citation>
    <scope>NUCLEOTIDE SEQUENCE [LARGE SCALE GENOMIC DNA]</scope>
    <source>
        <strain evidence="7 8">DSM 25947</strain>
    </source>
</reference>